<gene>
    <name evidence="3" type="ORF">FALBO_15471</name>
</gene>
<dbReference type="SMART" id="SM00066">
    <property type="entry name" value="GAL4"/>
    <property type="match status" value="1"/>
</dbReference>
<dbReference type="PANTHER" id="PTHR47657">
    <property type="entry name" value="STEROL REGULATORY ELEMENT-BINDING PROTEIN ECM22"/>
    <property type="match status" value="1"/>
</dbReference>
<keyword evidence="4" id="KW-1185">Reference proteome</keyword>
<dbReference type="InterPro" id="IPR001138">
    <property type="entry name" value="Zn2Cys6_DnaBD"/>
</dbReference>
<feature type="domain" description="Zn(2)-C6 fungal-type" evidence="2">
    <location>
        <begin position="11"/>
        <end position="41"/>
    </location>
</feature>
<protein>
    <submittedName>
        <fullName evidence="3">C6 zinc finger</fullName>
    </submittedName>
</protein>
<dbReference type="PROSITE" id="PS50048">
    <property type="entry name" value="ZN2_CY6_FUNGAL_2"/>
    <property type="match status" value="1"/>
</dbReference>
<dbReference type="GO" id="GO:0008270">
    <property type="term" value="F:zinc ion binding"/>
    <property type="evidence" value="ECO:0007669"/>
    <property type="project" value="InterPro"/>
</dbReference>
<organism evidence="3 4">
    <name type="scientific">Fusarium albosuccineum</name>
    <dbReference type="NCBI Taxonomy" id="1237068"/>
    <lineage>
        <taxon>Eukaryota</taxon>
        <taxon>Fungi</taxon>
        <taxon>Dikarya</taxon>
        <taxon>Ascomycota</taxon>
        <taxon>Pezizomycotina</taxon>
        <taxon>Sordariomycetes</taxon>
        <taxon>Hypocreomycetidae</taxon>
        <taxon>Hypocreales</taxon>
        <taxon>Nectriaceae</taxon>
        <taxon>Fusarium</taxon>
        <taxon>Fusarium decemcellulare species complex</taxon>
    </lineage>
</organism>
<dbReference type="OrthoDB" id="416217at2759"/>
<dbReference type="Proteomes" id="UP000554235">
    <property type="component" value="Unassembled WGS sequence"/>
</dbReference>
<dbReference type="SUPFAM" id="SSF57701">
    <property type="entry name" value="Zn2/Cys6 DNA-binding domain"/>
    <property type="match status" value="1"/>
</dbReference>
<sequence>MRKSHKKSRLGCQTCKRRKIKCDETKPECGNCIRFGVCCDFSPIPSQPIRAATTGSGPGRRGRPRSDWASWAEQIRLSADTASSSSSENSLRNLNVTDLELFHHYITTTANTLHSGEQSGLWCVGVPRLGFQYPYILALVLSMSSYHMARLGPLDAVRYLQLAEQHSTTALQTATLLLSQLNPANSPALYITSVLICFLSFAKGPSQGNLLLIAEDGQVPWLYLLRGVRLVVTTTGWSSVFSGVLAEYYPEPNGKEDEEVPEETIDPALTGPSDEDWRSSLNDISDLIDVFVEESSKDAYKHELQVLTNCCEKTFGKGQNSNLVMVGKMEVVFAWIHQLGDIYVEGLRNKDPVPMIMLGHFCVLLRTIEGYWFIQGWASHMMNEILRYSERSRKWLAWPIAYLRGQSPLVPMSPT</sequence>
<accession>A0A8H4NYR7</accession>
<reference evidence="3 4" key="1">
    <citation type="submission" date="2020-01" db="EMBL/GenBank/DDBJ databases">
        <title>Identification and distribution of gene clusters putatively required for synthesis of sphingolipid metabolism inhibitors in phylogenetically diverse species of the filamentous fungus Fusarium.</title>
        <authorList>
            <person name="Kim H.-S."/>
            <person name="Busman M."/>
            <person name="Brown D.W."/>
            <person name="Divon H."/>
            <person name="Uhlig S."/>
            <person name="Proctor R.H."/>
        </authorList>
    </citation>
    <scope>NUCLEOTIDE SEQUENCE [LARGE SCALE GENOMIC DNA]</scope>
    <source>
        <strain evidence="3 4">NRRL 20459</strain>
    </source>
</reference>
<evidence type="ECO:0000313" key="3">
    <source>
        <dbReference type="EMBL" id="KAF4456209.1"/>
    </source>
</evidence>
<dbReference type="InterPro" id="IPR036864">
    <property type="entry name" value="Zn2-C6_fun-type_DNA-bd_sf"/>
</dbReference>
<dbReference type="AlphaFoldDB" id="A0A8H4NYR7"/>
<name>A0A8H4NYR7_9HYPO</name>
<dbReference type="CDD" id="cd00067">
    <property type="entry name" value="GAL4"/>
    <property type="match status" value="1"/>
</dbReference>
<dbReference type="PROSITE" id="PS00463">
    <property type="entry name" value="ZN2_CY6_FUNGAL_1"/>
    <property type="match status" value="1"/>
</dbReference>
<dbReference type="GO" id="GO:0000981">
    <property type="term" value="F:DNA-binding transcription factor activity, RNA polymerase II-specific"/>
    <property type="evidence" value="ECO:0007669"/>
    <property type="project" value="InterPro"/>
</dbReference>
<proteinExistence type="predicted"/>
<comment type="caution">
    <text evidence="3">The sequence shown here is derived from an EMBL/GenBank/DDBJ whole genome shotgun (WGS) entry which is preliminary data.</text>
</comment>
<dbReference type="Gene3D" id="4.10.240.10">
    <property type="entry name" value="Zn(2)-C6 fungal-type DNA-binding domain"/>
    <property type="match status" value="1"/>
</dbReference>
<evidence type="ECO:0000256" key="1">
    <source>
        <dbReference type="ARBA" id="ARBA00023242"/>
    </source>
</evidence>
<evidence type="ECO:0000313" key="4">
    <source>
        <dbReference type="Proteomes" id="UP000554235"/>
    </source>
</evidence>
<keyword evidence="1" id="KW-0539">Nucleus</keyword>
<evidence type="ECO:0000259" key="2">
    <source>
        <dbReference type="PROSITE" id="PS50048"/>
    </source>
</evidence>
<dbReference type="InterPro" id="IPR052400">
    <property type="entry name" value="Zn2-C6_fungal_TF"/>
</dbReference>
<dbReference type="PANTHER" id="PTHR47657:SF13">
    <property type="entry name" value="ZN(2)-C6 FUNGAL-TYPE DOMAIN-CONTAINING PROTEIN-RELATED"/>
    <property type="match status" value="1"/>
</dbReference>
<dbReference type="Pfam" id="PF00172">
    <property type="entry name" value="Zn_clus"/>
    <property type="match status" value="1"/>
</dbReference>
<dbReference type="EMBL" id="JAADYS010002690">
    <property type="protein sequence ID" value="KAF4456209.1"/>
    <property type="molecule type" value="Genomic_DNA"/>
</dbReference>